<protein>
    <submittedName>
        <fullName evidence="2">Uncharacterized protein</fullName>
    </submittedName>
</protein>
<sequence>MWFRVQGQEVLIESKFIFINKAKAKVKKAKVTINCSITSNNPLINATFLGMYESVEEAQRIFEDIQANIVQGNKLYIMP</sequence>
<evidence type="ECO:0000313" key="3">
    <source>
        <dbReference type="Proteomes" id="UP000198597"/>
    </source>
</evidence>
<evidence type="ECO:0000313" key="2">
    <source>
        <dbReference type="EMBL" id="SDP10657.1"/>
    </source>
</evidence>
<organism evidence="2 3">
    <name type="scientific">Clostridium gasigenes</name>
    <dbReference type="NCBI Taxonomy" id="94869"/>
    <lineage>
        <taxon>Bacteria</taxon>
        <taxon>Bacillati</taxon>
        <taxon>Bacillota</taxon>
        <taxon>Clostridia</taxon>
        <taxon>Eubacteriales</taxon>
        <taxon>Clostridiaceae</taxon>
        <taxon>Clostridium</taxon>
    </lineage>
</organism>
<dbReference type="EMBL" id="FNJM01000002">
    <property type="protein sequence ID" value="SDP10657.1"/>
    <property type="molecule type" value="Genomic_DNA"/>
</dbReference>
<dbReference type="OrthoDB" id="1956952at2"/>
<dbReference type="EMBL" id="JACKWY010000001">
    <property type="protein sequence ID" value="MBB6713366.1"/>
    <property type="molecule type" value="Genomic_DNA"/>
</dbReference>
<dbReference type="Proteomes" id="UP000198597">
    <property type="component" value="Unassembled WGS sequence"/>
</dbReference>
<reference evidence="2 3" key="1">
    <citation type="submission" date="2016-10" db="EMBL/GenBank/DDBJ databases">
        <authorList>
            <person name="de Groot N.N."/>
        </authorList>
    </citation>
    <scope>NUCLEOTIDE SEQUENCE [LARGE SCALE GENOMIC DNA]</scope>
    <source>
        <strain evidence="2 3">DSM 12272</strain>
    </source>
</reference>
<dbReference type="RefSeq" id="WP_089966838.1">
    <property type="nucleotide sequence ID" value="NZ_CP071376.1"/>
</dbReference>
<reference evidence="1 4" key="2">
    <citation type="submission" date="2020-08" db="EMBL/GenBank/DDBJ databases">
        <title>Clostridia isolated from Swiss meat.</title>
        <authorList>
            <person name="Wambui J."/>
            <person name="Stevens M.J.A."/>
            <person name="Stephan R."/>
        </authorList>
    </citation>
    <scope>NUCLEOTIDE SEQUENCE [LARGE SCALE GENOMIC DNA]</scope>
    <source>
        <strain evidence="1 4">CM001</strain>
    </source>
</reference>
<name>A0A1H0PZP3_9CLOT</name>
<dbReference type="AlphaFoldDB" id="A0A1H0PZP3"/>
<keyword evidence="3" id="KW-1185">Reference proteome</keyword>
<dbReference type="Proteomes" id="UP000585258">
    <property type="component" value="Unassembled WGS sequence"/>
</dbReference>
<accession>A0A1H0PZP3</accession>
<gene>
    <name evidence="1" type="ORF">H7E68_01295</name>
    <name evidence="2" type="ORF">SAMN04488529_102144</name>
</gene>
<evidence type="ECO:0000313" key="4">
    <source>
        <dbReference type="Proteomes" id="UP000585258"/>
    </source>
</evidence>
<dbReference type="GeneID" id="65309641"/>
<proteinExistence type="predicted"/>
<evidence type="ECO:0000313" key="1">
    <source>
        <dbReference type="EMBL" id="MBB6713366.1"/>
    </source>
</evidence>